<organism evidence="2 3">
    <name type="scientific">Winogradskya consettensis</name>
    <dbReference type="NCBI Taxonomy" id="113560"/>
    <lineage>
        <taxon>Bacteria</taxon>
        <taxon>Bacillati</taxon>
        <taxon>Actinomycetota</taxon>
        <taxon>Actinomycetes</taxon>
        <taxon>Micromonosporales</taxon>
        <taxon>Micromonosporaceae</taxon>
        <taxon>Winogradskya</taxon>
    </lineage>
</organism>
<dbReference type="Pfam" id="PF13385">
    <property type="entry name" value="Laminin_G_3"/>
    <property type="match status" value="1"/>
</dbReference>
<evidence type="ECO:0008006" key="4">
    <source>
        <dbReference type="Google" id="ProtNLM"/>
    </source>
</evidence>
<accession>A0A919VPC4</accession>
<sequence length="271" mass="27682">MRFTATTALISALALASVSAPASASPASGSTPAGSTSAGSTSAGFAAAPAAAAAPVTVARYTFDTGTTSATKVSDLSQRGSALTIRSKDKGRINFNGTRPHTYAAFAAPCAAKAPTCPRALLEGTDDADLDPGTRQFRWGASVRLTKAQVAGSSNVMQKGVVDTQSLWKMQIGATHGKAQCVAIGTGSTTPVIYLVRSAVTVADGTWHSVLCQRSGARLSVYVDGKISGTLAIPATLSISNNLPLRIAGPNFNTTSDMYHGLLDDVYARLG</sequence>
<feature type="signal peptide" evidence="1">
    <location>
        <begin position="1"/>
        <end position="24"/>
    </location>
</feature>
<dbReference type="AlphaFoldDB" id="A0A919VPC4"/>
<keyword evidence="1" id="KW-0732">Signal</keyword>
<proteinExistence type="predicted"/>
<evidence type="ECO:0000313" key="2">
    <source>
        <dbReference type="EMBL" id="GIM71186.1"/>
    </source>
</evidence>
<protein>
    <recommendedName>
        <fullName evidence="4">Concanavalin A-like lectin/glucanase superfamily protein</fullName>
    </recommendedName>
</protein>
<dbReference type="RefSeq" id="WP_212997308.1">
    <property type="nucleotide sequence ID" value="NZ_BAAATW010000025.1"/>
</dbReference>
<keyword evidence="3" id="KW-1185">Reference proteome</keyword>
<evidence type="ECO:0000256" key="1">
    <source>
        <dbReference type="SAM" id="SignalP"/>
    </source>
</evidence>
<dbReference type="Proteomes" id="UP000680865">
    <property type="component" value="Unassembled WGS sequence"/>
</dbReference>
<dbReference type="EMBL" id="BOQP01000009">
    <property type="protein sequence ID" value="GIM71186.1"/>
    <property type="molecule type" value="Genomic_DNA"/>
</dbReference>
<name>A0A919VPC4_9ACTN</name>
<reference evidence="2" key="1">
    <citation type="submission" date="2021-03" db="EMBL/GenBank/DDBJ databases">
        <title>Whole genome shotgun sequence of Actinoplanes consettensis NBRC 14913.</title>
        <authorList>
            <person name="Komaki H."/>
            <person name="Tamura T."/>
        </authorList>
    </citation>
    <scope>NUCLEOTIDE SEQUENCE</scope>
    <source>
        <strain evidence="2">NBRC 14913</strain>
    </source>
</reference>
<gene>
    <name evidence="2" type="ORF">Aco04nite_24040</name>
</gene>
<evidence type="ECO:0000313" key="3">
    <source>
        <dbReference type="Proteomes" id="UP000680865"/>
    </source>
</evidence>
<dbReference type="SUPFAM" id="SSF49899">
    <property type="entry name" value="Concanavalin A-like lectins/glucanases"/>
    <property type="match status" value="1"/>
</dbReference>
<dbReference type="InterPro" id="IPR013320">
    <property type="entry name" value="ConA-like_dom_sf"/>
</dbReference>
<comment type="caution">
    <text evidence="2">The sequence shown here is derived from an EMBL/GenBank/DDBJ whole genome shotgun (WGS) entry which is preliminary data.</text>
</comment>
<dbReference type="Gene3D" id="2.60.120.200">
    <property type="match status" value="1"/>
</dbReference>
<feature type="chain" id="PRO_5037116472" description="Concanavalin A-like lectin/glucanase superfamily protein" evidence="1">
    <location>
        <begin position="25"/>
        <end position="271"/>
    </location>
</feature>